<accession>A0ABN2XW56</accession>
<evidence type="ECO:0000256" key="1">
    <source>
        <dbReference type="SAM" id="MobiDB-lite"/>
    </source>
</evidence>
<evidence type="ECO:0000313" key="3">
    <source>
        <dbReference type="EMBL" id="GAA2118146.1"/>
    </source>
</evidence>
<protein>
    <recommendedName>
        <fullName evidence="5">Secreted protein</fullName>
    </recommendedName>
</protein>
<evidence type="ECO:0000313" key="4">
    <source>
        <dbReference type="Proteomes" id="UP001500443"/>
    </source>
</evidence>
<comment type="caution">
    <text evidence="3">The sequence shown here is derived from an EMBL/GenBank/DDBJ whole genome shotgun (WGS) entry which is preliminary data.</text>
</comment>
<proteinExistence type="predicted"/>
<keyword evidence="4" id="KW-1185">Reference proteome</keyword>
<evidence type="ECO:0008006" key="5">
    <source>
        <dbReference type="Google" id="ProtNLM"/>
    </source>
</evidence>
<keyword evidence="2" id="KW-0732">Signal</keyword>
<dbReference type="Proteomes" id="UP001500443">
    <property type="component" value="Unassembled WGS sequence"/>
</dbReference>
<organism evidence="3 4">
    <name type="scientific">Streptomyces synnematoformans</name>
    <dbReference type="NCBI Taxonomy" id="415721"/>
    <lineage>
        <taxon>Bacteria</taxon>
        <taxon>Bacillati</taxon>
        <taxon>Actinomycetota</taxon>
        <taxon>Actinomycetes</taxon>
        <taxon>Kitasatosporales</taxon>
        <taxon>Streptomycetaceae</taxon>
        <taxon>Streptomyces</taxon>
    </lineage>
</organism>
<name>A0ABN2XW56_9ACTN</name>
<feature type="signal peptide" evidence="2">
    <location>
        <begin position="1"/>
        <end position="23"/>
    </location>
</feature>
<dbReference type="EMBL" id="BAAAPF010000040">
    <property type="protein sequence ID" value="GAA2118146.1"/>
    <property type="molecule type" value="Genomic_DNA"/>
</dbReference>
<feature type="chain" id="PRO_5045512501" description="Secreted protein" evidence="2">
    <location>
        <begin position="24"/>
        <end position="91"/>
    </location>
</feature>
<dbReference type="RefSeq" id="WP_344289418.1">
    <property type="nucleotide sequence ID" value="NZ_BAAAPF010000040.1"/>
</dbReference>
<feature type="region of interest" description="Disordered" evidence="1">
    <location>
        <begin position="49"/>
        <end position="68"/>
    </location>
</feature>
<gene>
    <name evidence="3" type="ORF">GCM10009802_19600</name>
</gene>
<sequence length="91" mass="9570">MHKRTARISVLAAAAAALTFAVAGCGSDSEPDEAACKAAIAEEFKNVQAGKEASDDRPSDCEGIDDETGERLVQEVTQEEMKGLEDSLDTP</sequence>
<reference evidence="3 4" key="1">
    <citation type="journal article" date="2019" name="Int. J. Syst. Evol. Microbiol.">
        <title>The Global Catalogue of Microorganisms (GCM) 10K type strain sequencing project: providing services to taxonomists for standard genome sequencing and annotation.</title>
        <authorList>
            <consortium name="The Broad Institute Genomics Platform"/>
            <consortium name="The Broad Institute Genome Sequencing Center for Infectious Disease"/>
            <person name="Wu L."/>
            <person name="Ma J."/>
        </authorList>
    </citation>
    <scope>NUCLEOTIDE SEQUENCE [LARGE SCALE GENOMIC DNA]</scope>
    <source>
        <strain evidence="3 4">JCM 15481</strain>
    </source>
</reference>
<dbReference type="PROSITE" id="PS51257">
    <property type="entry name" value="PROKAR_LIPOPROTEIN"/>
    <property type="match status" value="1"/>
</dbReference>
<evidence type="ECO:0000256" key="2">
    <source>
        <dbReference type="SAM" id="SignalP"/>
    </source>
</evidence>